<accession>A0A4C1T4L5</accession>
<proteinExistence type="predicted"/>
<dbReference type="Proteomes" id="UP000299102">
    <property type="component" value="Unassembled WGS sequence"/>
</dbReference>
<protein>
    <submittedName>
        <fullName evidence="2">Uncharacterized protein</fullName>
    </submittedName>
</protein>
<feature type="signal peptide" evidence="1">
    <location>
        <begin position="1"/>
        <end position="23"/>
    </location>
</feature>
<gene>
    <name evidence="2" type="ORF">EVAR_72012_1</name>
</gene>
<evidence type="ECO:0000313" key="2">
    <source>
        <dbReference type="EMBL" id="GBP09449.1"/>
    </source>
</evidence>
<dbReference type="AlphaFoldDB" id="A0A4C1T4L5"/>
<keyword evidence="3" id="KW-1185">Reference proteome</keyword>
<dbReference type="OrthoDB" id="7925769at2759"/>
<dbReference type="EMBL" id="BGZK01008698">
    <property type="protein sequence ID" value="GBP09449.1"/>
    <property type="molecule type" value="Genomic_DNA"/>
</dbReference>
<comment type="caution">
    <text evidence="2">The sequence shown here is derived from an EMBL/GenBank/DDBJ whole genome shotgun (WGS) entry which is preliminary data.</text>
</comment>
<name>A0A4C1T4L5_EUMVA</name>
<keyword evidence="1" id="KW-0732">Signal</keyword>
<sequence>MEKSSVLAFIALLGQLTLGQCSAKQLVTMMVEGESETLVFNNLENGRERYFNGSLTILEDLDDEDVGFTVEMHTSPNGDGNYKNGHG</sequence>
<organism evidence="2 3">
    <name type="scientific">Eumeta variegata</name>
    <name type="common">Bagworm moth</name>
    <name type="synonym">Eumeta japonica</name>
    <dbReference type="NCBI Taxonomy" id="151549"/>
    <lineage>
        <taxon>Eukaryota</taxon>
        <taxon>Metazoa</taxon>
        <taxon>Ecdysozoa</taxon>
        <taxon>Arthropoda</taxon>
        <taxon>Hexapoda</taxon>
        <taxon>Insecta</taxon>
        <taxon>Pterygota</taxon>
        <taxon>Neoptera</taxon>
        <taxon>Endopterygota</taxon>
        <taxon>Lepidoptera</taxon>
        <taxon>Glossata</taxon>
        <taxon>Ditrysia</taxon>
        <taxon>Tineoidea</taxon>
        <taxon>Psychidae</taxon>
        <taxon>Oiketicinae</taxon>
        <taxon>Eumeta</taxon>
    </lineage>
</organism>
<feature type="chain" id="PRO_5020027359" evidence="1">
    <location>
        <begin position="24"/>
        <end position="87"/>
    </location>
</feature>
<evidence type="ECO:0000256" key="1">
    <source>
        <dbReference type="SAM" id="SignalP"/>
    </source>
</evidence>
<evidence type="ECO:0000313" key="3">
    <source>
        <dbReference type="Proteomes" id="UP000299102"/>
    </source>
</evidence>
<reference evidence="2 3" key="1">
    <citation type="journal article" date="2019" name="Commun. Biol.">
        <title>The bagworm genome reveals a unique fibroin gene that provides high tensile strength.</title>
        <authorList>
            <person name="Kono N."/>
            <person name="Nakamura H."/>
            <person name="Ohtoshi R."/>
            <person name="Tomita M."/>
            <person name="Numata K."/>
            <person name="Arakawa K."/>
        </authorList>
    </citation>
    <scope>NUCLEOTIDE SEQUENCE [LARGE SCALE GENOMIC DNA]</scope>
</reference>